<protein>
    <recommendedName>
        <fullName evidence="4">PEP-CTERM protein-sorting domain-containing protein</fullName>
    </recommendedName>
</protein>
<feature type="chain" id="PRO_5037596021" description="PEP-CTERM protein-sorting domain-containing protein" evidence="1">
    <location>
        <begin position="24"/>
        <end position="196"/>
    </location>
</feature>
<evidence type="ECO:0000313" key="3">
    <source>
        <dbReference type="Proteomes" id="UP000648801"/>
    </source>
</evidence>
<dbReference type="Proteomes" id="UP000648801">
    <property type="component" value="Unassembled WGS sequence"/>
</dbReference>
<reference evidence="2" key="1">
    <citation type="journal article" date="2014" name="Int. J. Syst. Evol. Microbiol.">
        <title>Complete genome sequence of Corynebacterium casei LMG S-19264T (=DSM 44701T), isolated from a smear-ripened cheese.</title>
        <authorList>
            <consortium name="US DOE Joint Genome Institute (JGI-PGF)"/>
            <person name="Walter F."/>
            <person name="Albersmeier A."/>
            <person name="Kalinowski J."/>
            <person name="Ruckert C."/>
        </authorList>
    </citation>
    <scope>NUCLEOTIDE SEQUENCE</scope>
    <source>
        <strain evidence="2">CGMCC 1.15447</strain>
    </source>
</reference>
<keyword evidence="3" id="KW-1185">Reference proteome</keyword>
<dbReference type="NCBIfam" id="TIGR02595">
    <property type="entry name" value="PEP_CTERM"/>
    <property type="match status" value="1"/>
</dbReference>
<keyword evidence="1" id="KW-0732">Signal</keyword>
<sequence length="196" mass="20458">MKHLLRLFFVLALVFGSTHYAHATNFHVTVLDPSNICVSNPSACVIFDTTAPFSATFSASTCQIAGVPGLPSDPTTYGCLGLFNATSDPITSINLSFPGLGALTFQCDTTGPGVIFSGASCGSSGGVDTFDFYDGSLDPLHLAIIYENGADPDLFDGTGTVNTPEPASLPLLLTGLLFAGLYLGKRRNLLLGITQK</sequence>
<reference evidence="2" key="2">
    <citation type="submission" date="2020-09" db="EMBL/GenBank/DDBJ databases">
        <authorList>
            <person name="Sun Q."/>
            <person name="Zhou Y."/>
        </authorList>
    </citation>
    <scope>NUCLEOTIDE SEQUENCE</scope>
    <source>
        <strain evidence="2">CGMCC 1.15447</strain>
    </source>
</reference>
<dbReference type="InterPro" id="IPR013424">
    <property type="entry name" value="Ice-binding_C"/>
</dbReference>
<feature type="signal peptide" evidence="1">
    <location>
        <begin position="1"/>
        <end position="23"/>
    </location>
</feature>
<gene>
    <name evidence="2" type="ORF">GCM10011507_24560</name>
</gene>
<organism evidence="2 3">
    <name type="scientific">Edaphobacter acidisoli</name>
    <dbReference type="NCBI Taxonomy" id="2040573"/>
    <lineage>
        <taxon>Bacteria</taxon>
        <taxon>Pseudomonadati</taxon>
        <taxon>Acidobacteriota</taxon>
        <taxon>Terriglobia</taxon>
        <taxon>Terriglobales</taxon>
        <taxon>Acidobacteriaceae</taxon>
        <taxon>Edaphobacter</taxon>
    </lineage>
</organism>
<name>A0A916RXT0_9BACT</name>
<evidence type="ECO:0000313" key="2">
    <source>
        <dbReference type="EMBL" id="GGA72043.1"/>
    </source>
</evidence>
<accession>A0A916RXT0</accession>
<proteinExistence type="predicted"/>
<evidence type="ECO:0000256" key="1">
    <source>
        <dbReference type="SAM" id="SignalP"/>
    </source>
</evidence>
<dbReference type="EMBL" id="BMJB01000001">
    <property type="protein sequence ID" value="GGA72043.1"/>
    <property type="molecule type" value="Genomic_DNA"/>
</dbReference>
<comment type="caution">
    <text evidence="2">The sequence shown here is derived from an EMBL/GenBank/DDBJ whole genome shotgun (WGS) entry which is preliminary data.</text>
</comment>
<evidence type="ECO:0008006" key="4">
    <source>
        <dbReference type="Google" id="ProtNLM"/>
    </source>
</evidence>
<dbReference type="RefSeq" id="WP_188759530.1">
    <property type="nucleotide sequence ID" value="NZ_BMJB01000001.1"/>
</dbReference>
<dbReference type="AlphaFoldDB" id="A0A916RXT0"/>